<comment type="caution">
    <text evidence="10">Lacks conserved residue(s) required for the propagation of feature annotation.</text>
</comment>
<dbReference type="InterPro" id="IPR020922">
    <property type="entry name" value="dITP/XTP_pyrophosphatase"/>
</dbReference>
<evidence type="ECO:0000256" key="5">
    <source>
        <dbReference type="ARBA" id="ARBA00022801"/>
    </source>
</evidence>
<dbReference type="GO" id="GO:0046872">
    <property type="term" value="F:metal ion binding"/>
    <property type="evidence" value="ECO:0007669"/>
    <property type="project" value="UniProtKB-KW"/>
</dbReference>
<keyword evidence="6 10" id="KW-0460">Magnesium</keyword>
<dbReference type="PANTHER" id="PTHR11067:SF9">
    <property type="entry name" value="INOSINE TRIPHOSPHATE PYROPHOSPHATASE"/>
    <property type="match status" value="1"/>
</dbReference>
<evidence type="ECO:0000256" key="4">
    <source>
        <dbReference type="ARBA" id="ARBA00022741"/>
    </source>
</evidence>
<dbReference type="Gene3D" id="3.90.950.10">
    <property type="match status" value="1"/>
</dbReference>
<dbReference type="GO" id="GO:0005829">
    <property type="term" value="C:cytosol"/>
    <property type="evidence" value="ECO:0007669"/>
    <property type="project" value="TreeGrafter"/>
</dbReference>
<comment type="subunit">
    <text evidence="2 10">Homodimer.</text>
</comment>
<protein>
    <recommendedName>
        <fullName evidence="10">dITP/XTP pyrophosphatase</fullName>
        <ecNumber evidence="10">3.6.1.66</ecNumber>
    </recommendedName>
    <alternativeName>
        <fullName evidence="10">Non-canonical purine NTP pyrophosphatase</fullName>
    </alternativeName>
    <alternativeName>
        <fullName evidence="10">Non-standard purine NTP pyrophosphatase</fullName>
    </alternativeName>
    <alternativeName>
        <fullName evidence="10">Nucleoside-triphosphate diphosphatase</fullName>
    </alternativeName>
    <alternativeName>
        <fullName evidence="10">Nucleoside-triphosphate pyrophosphatase</fullName>
        <shortName evidence="10">NTPase</shortName>
    </alternativeName>
</protein>
<reference evidence="12 13" key="1">
    <citation type="journal article" date="2013" name="Genome Announc.">
        <title>Draft Genome Sequence for Desulfovibrio africanus Strain PCS.</title>
        <authorList>
            <person name="Brown S.D."/>
            <person name="Utturkar S.M."/>
            <person name="Arkin A.P."/>
            <person name="Deutschbauer A.M."/>
            <person name="Elias D.A."/>
            <person name="Hazen T.C."/>
            <person name="Chakraborty R."/>
        </authorList>
    </citation>
    <scope>NUCLEOTIDE SEQUENCE [LARGE SCALE GENOMIC DNA]</scope>
    <source>
        <strain evidence="12 13">PCS</strain>
    </source>
</reference>
<evidence type="ECO:0000256" key="2">
    <source>
        <dbReference type="ARBA" id="ARBA00011738"/>
    </source>
</evidence>
<evidence type="ECO:0000313" key="13">
    <source>
        <dbReference type="Proteomes" id="UP000011922"/>
    </source>
</evidence>
<dbReference type="GO" id="GO:0017111">
    <property type="term" value="F:ribonucleoside triphosphate phosphatase activity"/>
    <property type="evidence" value="ECO:0007669"/>
    <property type="project" value="InterPro"/>
</dbReference>
<feature type="binding site" evidence="10">
    <location>
        <position position="176"/>
    </location>
    <ligand>
        <name>substrate</name>
    </ligand>
</feature>
<comment type="similarity">
    <text evidence="1 10 11">Belongs to the HAM1 NTPase family.</text>
</comment>
<evidence type="ECO:0000256" key="3">
    <source>
        <dbReference type="ARBA" id="ARBA00022723"/>
    </source>
</evidence>
<evidence type="ECO:0000313" key="12">
    <source>
        <dbReference type="EMBL" id="EMG36049.1"/>
    </source>
</evidence>
<comment type="cofactor">
    <cofactor evidence="10">
        <name>Mg(2+)</name>
        <dbReference type="ChEBI" id="CHEBI:18420"/>
    </cofactor>
    <text evidence="10">Binds 1 Mg(2+) ion per subunit.</text>
</comment>
<keyword evidence="4 10" id="KW-0547">Nucleotide-binding</keyword>
<comment type="caution">
    <text evidence="12">The sequence shown here is derived from an EMBL/GenBank/DDBJ whole genome shotgun (WGS) entry which is preliminary data.</text>
</comment>
<keyword evidence="3 10" id="KW-0479">Metal-binding</keyword>
<dbReference type="OrthoDB" id="9807456at2"/>
<feature type="binding site" evidence="10">
    <location>
        <begin position="8"/>
        <end position="13"/>
    </location>
    <ligand>
        <name>substrate</name>
    </ligand>
</feature>
<dbReference type="GO" id="GO:0009117">
    <property type="term" value="P:nucleotide metabolic process"/>
    <property type="evidence" value="ECO:0007669"/>
    <property type="project" value="UniProtKB-KW"/>
</dbReference>
<organism evidence="12 13">
    <name type="scientific">Desulfocurvibacter africanus PCS</name>
    <dbReference type="NCBI Taxonomy" id="1262666"/>
    <lineage>
        <taxon>Bacteria</taxon>
        <taxon>Pseudomonadati</taxon>
        <taxon>Thermodesulfobacteriota</taxon>
        <taxon>Desulfovibrionia</taxon>
        <taxon>Desulfovibrionales</taxon>
        <taxon>Desulfovibrionaceae</taxon>
        <taxon>Desulfocurvibacter</taxon>
    </lineage>
</organism>
<evidence type="ECO:0000256" key="9">
    <source>
        <dbReference type="ARBA" id="ARBA00052017"/>
    </source>
</evidence>
<feature type="binding site" evidence="10">
    <location>
        <begin position="181"/>
        <end position="182"/>
    </location>
    <ligand>
        <name>substrate</name>
    </ligand>
</feature>
<dbReference type="RefSeq" id="WP_005989096.1">
    <property type="nucleotide sequence ID" value="NZ_AOSV01000036.1"/>
</dbReference>
<dbReference type="Pfam" id="PF01725">
    <property type="entry name" value="Ham1p_like"/>
    <property type="match status" value="1"/>
</dbReference>
<name>M5PPW2_DESAF</name>
<evidence type="ECO:0000256" key="8">
    <source>
        <dbReference type="ARBA" id="ARBA00051875"/>
    </source>
</evidence>
<feature type="active site" description="Proton acceptor" evidence="10">
    <location>
        <position position="70"/>
    </location>
</feature>
<dbReference type="PATRIC" id="fig|1262666.3.peg.3295"/>
<accession>M5PPW2</accession>
<comment type="catalytic activity">
    <reaction evidence="10">
        <text>ITP + H2O = IMP + diphosphate + H(+)</text>
        <dbReference type="Rhea" id="RHEA:29399"/>
        <dbReference type="ChEBI" id="CHEBI:15377"/>
        <dbReference type="ChEBI" id="CHEBI:15378"/>
        <dbReference type="ChEBI" id="CHEBI:33019"/>
        <dbReference type="ChEBI" id="CHEBI:58053"/>
        <dbReference type="ChEBI" id="CHEBI:61402"/>
        <dbReference type="EC" id="3.6.1.66"/>
    </reaction>
</comment>
<comment type="catalytic activity">
    <reaction evidence="9 10">
        <text>XTP + H2O = XMP + diphosphate + H(+)</text>
        <dbReference type="Rhea" id="RHEA:28610"/>
        <dbReference type="ChEBI" id="CHEBI:15377"/>
        <dbReference type="ChEBI" id="CHEBI:15378"/>
        <dbReference type="ChEBI" id="CHEBI:33019"/>
        <dbReference type="ChEBI" id="CHEBI:57464"/>
        <dbReference type="ChEBI" id="CHEBI:61314"/>
        <dbReference type="EC" id="3.6.1.66"/>
    </reaction>
</comment>
<dbReference type="EC" id="3.6.1.66" evidence="10"/>
<keyword evidence="7 10" id="KW-0546">Nucleotide metabolism</keyword>
<dbReference type="SUPFAM" id="SSF52972">
    <property type="entry name" value="ITPase-like"/>
    <property type="match status" value="1"/>
</dbReference>
<dbReference type="FunFam" id="3.90.950.10:FF:000001">
    <property type="entry name" value="dITP/XTP pyrophosphatase"/>
    <property type="match status" value="1"/>
</dbReference>
<dbReference type="Proteomes" id="UP000011922">
    <property type="component" value="Unassembled WGS sequence"/>
</dbReference>
<dbReference type="GO" id="GO:0035870">
    <property type="term" value="F:dITP diphosphatase activity"/>
    <property type="evidence" value="ECO:0007669"/>
    <property type="project" value="UniProtKB-UniRule"/>
</dbReference>
<evidence type="ECO:0000256" key="10">
    <source>
        <dbReference type="HAMAP-Rule" id="MF_01405"/>
    </source>
</evidence>
<dbReference type="NCBIfam" id="NF011397">
    <property type="entry name" value="PRK14822.1"/>
    <property type="match status" value="1"/>
</dbReference>
<dbReference type="GO" id="GO:0009146">
    <property type="term" value="P:purine nucleoside triphosphate catabolic process"/>
    <property type="evidence" value="ECO:0007669"/>
    <property type="project" value="UniProtKB-UniRule"/>
</dbReference>
<dbReference type="NCBIfam" id="TIGR00042">
    <property type="entry name" value="RdgB/HAM1 family non-canonical purine NTP pyrophosphatase"/>
    <property type="match status" value="1"/>
</dbReference>
<dbReference type="AlphaFoldDB" id="M5PPW2"/>
<dbReference type="EMBL" id="AOSV01000036">
    <property type="protein sequence ID" value="EMG36049.1"/>
    <property type="molecule type" value="Genomic_DNA"/>
</dbReference>
<dbReference type="GO" id="GO:0036220">
    <property type="term" value="F:ITP diphosphatase activity"/>
    <property type="evidence" value="ECO:0007669"/>
    <property type="project" value="UniProtKB-UniRule"/>
</dbReference>
<feature type="binding site" evidence="10">
    <location>
        <position position="70"/>
    </location>
    <ligand>
        <name>Mg(2+)</name>
        <dbReference type="ChEBI" id="CHEBI:18420"/>
    </ligand>
</feature>
<dbReference type="InterPro" id="IPR002637">
    <property type="entry name" value="RdgB/HAM1"/>
</dbReference>
<dbReference type="GO" id="GO:0036222">
    <property type="term" value="F:XTP diphosphatase activity"/>
    <property type="evidence" value="ECO:0007669"/>
    <property type="project" value="UniProtKB-UniRule"/>
</dbReference>
<gene>
    <name evidence="12" type="ORF">PCS_03249</name>
</gene>
<dbReference type="CDD" id="cd00515">
    <property type="entry name" value="HAM1"/>
    <property type="match status" value="1"/>
</dbReference>
<evidence type="ECO:0000256" key="1">
    <source>
        <dbReference type="ARBA" id="ARBA00008023"/>
    </source>
</evidence>
<dbReference type="GO" id="GO:0000166">
    <property type="term" value="F:nucleotide binding"/>
    <property type="evidence" value="ECO:0007669"/>
    <property type="project" value="UniProtKB-KW"/>
</dbReference>
<evidence type="ECO:0000256" key="7">
    <source>
        <dbReference type="ARBA" id="ARBA00023080"/>
    </source>
</evidence>
<keyword evidence="5 10" id="KW-0378">Hydrolase</keyword>
<evidence type="ECO:0000256" key="6">
    <source>
        <dbReference type="ARBA" id="ARBA00022842"/>
    </source>
</evidence>
<sequence length="212" mass="22440">MQKIVLATRNRGKIAELSAMLGPLDVEVVGLDAFPEIGEIPETGKTFEENALIKARAVCQATGLPALADDSGLVVDALAGAPGVYSARFAGERATDADNNAKLLREMATVPPERRSAHFVCVMAAVAPNGATVTARGTWDGEIARKPKGQGGFGYDPLFLDPELGMSAAELDPEQKNARSHRGRALRKLMDIWPDFWKKISASPGSPGATEG</sequence>
<comment type="catalytic activity">
    <reaction evidence="8 10">
        <text>dITP + H2O = dIMP + diphosphate + H(+)</text>
        <dbReference type="Rhea" id="RHEA:28342"/>
        <dbReference type="ChEBI" id="CHEBI:15377"/>
        <dbReference type="ChEBI" id="CHEBI:15378"/>
        <dbReference type="ChEBI" id="CHEBI:33019"/>
        <dbReference type="ChEBI" id="CHEBI:61194"/>
        <dbReference type="ChEBI" id="CHEBI:61382"/>
        <dbReference type="EC" id="3.6.1.66"/>
    </reaction>
</comment>
<dbReference type="PANTHER" id="PTHR11067">
    <property type="entry name" value="INOSINE TRIPHOSPHATE PYROPHOSPHATASE/HAM1 PROTEIN"/>
    <property type="match status" value="1"/>
</dbReference>
<evidence type="ECO:0000256" key="11">
    <source>
        <dbReference type="RuleBase" id="RU003781"/>
    </source>
</evidence>
<proteinExistence type="inferred from homology"/>
<dbReference type="InterPro" id="IPR029001">
    <property type="entry name" value="ITPase-like_fam"/>
</dbReference>
<comment type="function">
    <text evidence="10">Pyrophosphatase that catalyzes the hydrolysis of nucleoside triphosphates to their monophosphate derivatives, with a high preference for the non-canonical purine nucleotides XTP (xanthosine triphosphate), dITP (deoxyinosine triphosphate) and ITP. Seems to function as a house-cleaning enzyme that removes non-canonical purine nucleotides from the nucleotide pool, thus preventing their incorporation into DNA/RNA and avoiding chromosomal lesions.</text>
</comment>
<dbReference type="HAMAP" id="MF_01405">
    <property type="entry name" value="Non_canon_purine_NTPase"/>
    <property type="match status" value="1"/>
</dbReference>
<feature type="binding site" evidence="10">
    <location>
        <position position="71"/>
    </location>
    <ligand>
        <name>substrate</name>
    </ligand>
</feature>
<feature type="binding site" evidence="10">
    <location>
        <begin position="153"/>
        <end position="156"/>
    </location>
    <ligand>
        <name>substrate</name>
    </ligand>
</feature>